<dbReference type="EMBL" id="SSTE01018921">
    <property type="protein sequence ID" value="KAA0037645.1"/>
    <property type="molecule type" value="Genomic_DNA"/>
</dbReference>
<accession>A0A5D3DGH1</accession>
<organism evidence="2 4">
    <name type="scientific">Cucumis melo var. makuwa</name>
    <name type="common">Oriental melon</name>
    <dbReference type="NCBI Taxonomy" id="1194695"/>
    <lineage>
        <taxon>Eukaryota</taxon>
        <taxon>Viridiplantae</taxon>
        <taxon>Streptophyta</taxon>
        <taxon>Embryophyta</taxon>
        <taxon>Tracheophyta</taxon>
        <taxon>Spermatophyta</taxon>
        <taxon>Magnoliopsida</taxon>
        <taxon>eudicotyledons</taxon>
        <taxon>Gunneridae</taxon>
        <taxon>Pentapetalae</taxon>
        <taxon>rosids</taxon>
        <taxon>fabids</taxon>
        <taxon>Cucurbitales</taxon>
        <taxon>Cucurbitaceae</taxon>
        <taxon>Benincaseae</taxon>
        <taxon>Cucumis</taxon>
    </lineage>
</organism>
<protein>
    <submittedName>
        <fullName evidence="2">Retrotransposon gag protein</fullName>
    </submittedName>
</protein>
<dbReference type="Proteomes" id="UP000321393">
    <property type="component" value="Unassembled WGS sequence"/>
</dbReference>
<dbReference type="Proteomes" id="UP000321947">
    <property type="component" value="Unassembled WGS sequence"/>
</dbReference>
<dbReference type="OrthoDB" id="1729438at2759"/>
<evidence type="ECO:0000313" key="3">
    <source>
        <dbReference type="Proteomes" id="UP000321393"/>
    </source>
</evidence>
<proteinExistence type="predicted"/>
<dbReference type="EMBL" id="SSTD01004842">
    <property type="protein sequence ID" value="TYK22791.1"/>
    <property type="molecule type" value="Genomic_DNA"/>
</dbReference>
<dbReference type="PANTHER" id="PTHR33437:SF2">
    <property type="entry name" value="OS06G0361200 PROTEIN"/>
    <property type="match status" value="1"/>
</dbReference>
<gene>
    <name evidence="2" type="ORF">E5676_scaffold311G00280</name>
    <name evidence="1" type="ORF">E6C27_scaffold277G003070</name>
</gene>
<dbReference type="PANTHER" id="PTHR33437">
    <property type="entry name" value="OS06G0361200 PROTEIN"/>
    <property type="match status" value="1"/>
</dbReference>
<evidence type="ECO:0000313" key="1">
    <source>
        <dbReference type="EMBL" id="KAA0037645.1"/>
    </source>
</evidence>
<name>A0A5D3DGH1_CUCMM</name>
<comment type="caution">
    <text evidence="2">The sequence shown here is derived from an EMBL/GenBank/DDBJ whole genome shotgun (WGS) entry which is preliminary data.</text>
</comment>
<reference evidence="3 4" key="1">
    <citation type="submission" date="2019-08" db="EMBL/GenBank/DDBJ databases">
        <title>Draft genome sequences of two oriental melons (Cucumis melo L. var makuwa).</title>
        <authorList>
            <person name="Kwon S.-Y."/>
        </authorList>
    </citation>
    <scope>NUCLEOTIDE SEQUENCE [LARGE SCALE GENOMIC DNA]</scope>
    <source>
        <strain evidence="4">cv. Chang Bougi</strain>
        <strain evidence="3">cv. SW 3</strain>
        <tissue evidence="2">Leaf</tissue>
    </source>
</reference>
<evidence type="ECO:0000313" key="4">
    <source>
        <dbReference type="Proteomes" id="UP000321947"/>
    </source>
</evidence>
<sequence>MAHFYSTRRVVSIMELTNTKQRKGELVIDYINRLRALSLDCKDKLTELSVVEMCTQGMHYELLYILQGIKPRTFEELPTCTHDMELSIANREAKSLLVQRMGSDKNEINDTKNITNSVINESIVVQETPLKFFSKRNETKLERKHTLRERQEKVYPFLDFDVADMLEQLIEKKLIQLPKCKRLEQAIKVDDHRVISHSVEKCFMLNKLILKLDRENKIVLNIDEVAQMNHVAVKITSSVLPSTLLYDQRKSLIQFGNFKPILIPFQQKIMTTNSQNKKSLLRMMAKN</sequence>
<dbReference type="AlphaFoldDB" id="A0A5D3DGH1"/>
<evidence type="ECO:0000313" key="2">
    <source>
        <dbReference type="EMBL" id="TYK22791.1"/>
    </source>
</evidence>